<gene>
    <name evidence="7" type="primary">nac</name>
    <name evidence="7" type="ORF">G6034_18675</name>
</gene>
<dbReference type="InterPro" id="IPR036390">
    <property type="entry name" value="WH_DNA-bd_sf"/>
</dbReference>
<dbReference type="InterPro" id="IPR005119">
    <property type="entry name" value="LysR_subst-bd"/>
</dbReference>
<dbReference type="SUPFAM" id="SSF53850">
    <property type="entry name" value="Periplasmic binding protein-like II"/>
    <property type="match status" value="1"/>
</dbReference>
<dbReference type="Pfam" id="PF00126">
    <property type="entry name" value="HTH_1"/>
    <property type="match status" value="1"/>
</dbReference>
<evidence type="ECO:0000256" key="4">
    <source>
        <dbReference type="ARBA" id="ARBA00023159"/>
    </source>
</evidence>
<dbReference type="AlphaFoldDB" id="A0A7Y7LZU3"/>
<dbReference type="InterPro" id="IPR000847">
    <property type="entry name" value="LysR_HTH_N"/>
</dbReference>
<dbReference type="Pfam" id="PF03466">
    <property type="entry name" value="LysR_substrate"/>
    <property type="match status" value="1"/>
</dbReference>
<dbReference type="PRINTS" id="PR00039">
    <property type="entry name" value="HTHLYSR"/>
</dbReference>
<accession>A0A7Y7LZU3</accession>
<comment type="similarity">
    <text evidence="1">Belongs to the LysR transcriptional regulatory family.</text>
</comment>
<dbReference type="SUPFAM" id="SSF46785">
    <property type="entry name" value="Winged helix' DNA-binding domain"/>
    <property type="match status" value="1"/>
</dbReference>
<dbReference type="InterPro" id="IPR036388">
    <property type="entry name" value="WH-like_DNA-bd_sf"/>
</dbReference>
<evidence type="ECO:0000256" key="2">
    <source>
        <dbReference type="ARBA" id="ARBA00023015"/>
    </source>
</evidence>
<dbReference type="Proteomes" id="UP000543556">
    <property type="component" value="Unassembled WGS sequence"/>
</dbReference>
<dbReference type="Gene3D" id="3.40.190.290">
    <property type="match status" value="1"/>
</dbReference>
<keyword evidence="8" id="KW-1185">Reference proteome</keyword>
<dbReference type="CDD" id="cd08433">
    <property type="entry name" value="PBP2_Nac"/>
    <property type="match status" value="1"/>
</dbReference>
<sequence length="316" mass="34367">MDTRKLAYFVQIVDSGSITKAAAVLHVAQPALSQQVSALETELKQRLLIRSKRGVEPTAAGHTLYRHAQTILRLVEQARIDVAASGAAPSGRVSIAIAPYSMASSLTPRIISEVGRRYPDIVLHLTEIYGGVLSDAIKNGRLDMALIYEPGPVRGVQFTTLIVEDLYLVVNSQRELPVAAATDNITLDEVAAVGLFLPEQNHTLRQVVQAAIESRGLELKLVGEVESVPALTRLLRTDLGATILPKTAADTLFHEEDFRVLRIVDPALQCRIALCTPDHEPLSEAASAVLLVLKEMLQEMLRSKYSPLPTAPFEAS</sequence>
<keyword evidence="5" id="KW-0804">Transcription</keyword>
<dbReference type="PANTHER" id="PTHR30293">
    <property type="entry name" value="TRANSCRIPTIONAL REGULATORY PROTEIN NAC-RELATED"/>
    <property type="match status" value="1"/>
</dbReference>
<dbReference type="GO" id="GO:0003677">
    <property type="term" value="F:DNA binding"/>
    <property type="evidence" value="ECO:0007669"/>
    <property type="project" value="UniProtKB-KW"/>
</dbReference>
<evidence type="ECO:0000313" key="7">
    <source>
        <dbReference type="EMBL" id="NVM96895.1"/>
    </source>
</evidence>
<dbReference type="FunFam" id="1.10.10.10:FF:000001">
    <property type="entry name" value="LysR family transcriptional regulator"/>
    <property type="match status" value="1"/>
</dbReference>
<keyword evidence="2" id="KW-0805">Transcription regulation</keyword>
<dbReference type="RefSeq" id="WP_176636599.1">
    <property type="nucleotide sequence ID" value="NZ_JAAMFM010000044.1"/>
</dbReference>
<dbReference type="Gene3D" id="1.10.10.10">
    <property type="entry name" value="Winged helix-like DNA-binding domain superfamily/Winged helix DNA-binding domain"/>
    <property type="match status" value="1"/>
</dbReference>
<dbReference type="PROSITE" id="PS50931">
    <property type="entry name" value="HTH_LYSR"/>
    <property type="match status" value="1"/>
</dbReference>
<dbReference type="GO" id="GO:0003700">
    <property type="term" value="F:DNA-binding transcription factor activity"/>
    <property type="evidence" value="ECO:0007669"/>
    <property type="project" value="InterPro"/>
</dbReference>
<comment type="caution">
    <text evidence="7">The sequence shown here is derived from an EMBL/GenBank/DDBJ whole genome shotgun (WGS) entry which is preliminary data.</text>
</comment>
<protein>
    <submittedName>
        <fullName evidence="7">Nitrogen assimilation transcriptional regulator</fullName>
    </submittedName>
</protein>
<name>A0A7Y7LZU3_9MICC</name>
<evidence type="ECO:0000256" key="1">
    <source>
        <dbReference type="ARBA" id="ARBA00009437"/>
    </source>
</evidence>
<evidence type="ECO:0000313" key="8">
    <source>
        <dbReference type="Proteomes" id="UP000543556"/>
    </source>
</evidence>
<keyword evidence="3" id="KW-0238">DNA-binding</keyword>
<dbReference type="GO" id="GO:2000142">
    <property type="term" value="P:regulation of DNA-templated transcription initiation"/>
    <property type="evidence" value="ECO:0007669"/>
    <property type="project" value="TreeGrafter"/>
</dbReference>
<organism evidence="7 8">
    <name type="scientific">Arthrobacter wenxiniae</name>
    <dbReference type="NCBI Taxonomy" id="2713570"/>
    <lineage>
        <taxon>Bacteria</taxon>
        <taxon>Bacillati</taxon>
        <taxon>Actinomycetota</taxon>
        <taxon>Actinomycetes</taxon>
        <taxon>Micrococcales</taxon>
        <taxon>Micrococcaceae</taxon>
        <taxon>Arthrobacter</taxon>
    </lineage>
</organism>
<dbReference type="PANTHER" id="PTHR30293:SF0">
    <property type="entry name" value="NITROGEN ASSIMILATION REGULATORY PROTEIN NAC"/>
    <property type="match status" value="1"/>
</dbReference>
<reference evidence="7 8" key="1">
    <citation type="submission" date="2020-02" db="EMBL/GenBank/DDBJ databases">
        <title>Genome sequence of strain AETb3-4.</title>
        <authorList>
            <person name="Gao J."/>
            <person name="Zhang X."/>
        </authorList>
    </citation>
    <scope>NUCLEOTIDE SEQUENCE [LARGE SCALE GENOMIC DNA]</scope>
    <source>
        <strain evidence="7 8">AETb3-4</strain>
    </source>
</reference>
<dbReference type="NCBIfam" id="NF008410">
    <property type="entry name" value="PRK11233.1"/>
    <property type="match status" value="1"/>
</dbReference>
<dbReference type="EMBL" id="JAAMFM010000044">
    <property type="protein sequence ID" value="NVM96895.1"/>
    <property type="molecule type" value="Genomic_DNA"/>
</dbReference>
<evidence type="ECO:0000256" key="5">
    <source>
        <dbReference type="ARBA" id="ARBA00023163"/>
    </source>
</evidence>
<feature type="domain" description="HTH lysR-type" evidence="6">
    <location>
        <begin position="1"/>
        <end position="58"/>
    </location>
</feature>
<keyword evidence="4" id="KW-0010">Activator</keyword>
<evidence type="ECO:0000259" key="6">
    <source>
        <dbReference type="PROSITE" id="PS50931"/>
    </source>
</evidence>
<evidence type="ECO:0000256" key="3">
    <source>
        <dbReference type="ARBA" id="ARBA00023125"/>
    </source>
</evidence>
<proteinExistence type="inferred from homology"/>